<dbReference type="EMBL" id="JAYMYR010000006">
    <property type="protein sequence ID" value="KAK7355860.1"/>
    <property type="molecule type" value="Genomic_DNA"/>
</dbReference>
<sequence length="119" mass="14017">MNPLRNQLSRFSAFGFKIWRRRKSEKGKIPDTVRVSIQAAVRQCQSDPKNISDRRSLRIFTAVEFCEWRRREERIKRGRRRQKRVFKGKLSKIAMSWEGSATCNPTWRNAISVMAECAA</sequence>
<dbReference type="AlphaFoldDB" id="A0AAN9MJA4"/>
<evidence type="ECO:0000313" key="2">
    <source>
        <dbReference type="Proteomes" id="UP001374584"/>
    </source>
</evidence>
<name>A0AAN9MJA4_PHACN</name>
<reference evidence="1 2" key="1">
    <citation type="submission" date="2024-01" db="EMBL/GenBank/DDBJ databases">
        <title>The genomes of 5 underutilized Papilionoideae crops provide insights into root nodulation and disease resistanc.</title>
        <authorList>
            <person name="Jiang F."/>
        </authorList>
    </citation>
    <scope>NUCLEOTIDE SEQUENCE [LARGE SCALE GENOMIC DNA]</scope>
    <source>
        <strain evidence="1">JINMINGXINNONG_FW02</strain>
        <tissue evidence="1">Leaves</tissue>
    </source>
</reference>
<gene>
    <name evidence="1" type="ORF">VNO80_15124</name>
</gene>
<accession>A0AAN9MJA4</accession>
<comment type="caution">
    <text evidence="1">The sequence shown here is derived from an EMBL/GenBank/DDBJ whole genome shotgun (WGS) entry which is preliminary data.</text>
</comment>
<protein>
    <submittedName>
        <fullName evidence="1">Uncharacterized protein</fullName>
    </submittedName>
</protein>
<evidence type="ECO:0000313" key="1">
    <source>
        <dbReference type="EMBL" id="KAK7355860.1"/>
    </source>
</evidence>
<proteinExistence type="predicted"/>
<dbReference type="Proteomes" id="UP001374584">
    <property type="component" value="Unassembled WGS sequence"/>
</dbReference>
<keyword evidence="2" id="KW-1185">Reference proteome</keyword>
<organism evidence="1 2">
    <name type="scientific">Phaseolus coccineus</name>
    <name type="common">Scarlet runner bean</name>
    <name type="synonym">Phaseolus multiflorus</name>
    <dbReference type="NCBI Taxonomy" id="3886"/>
    <lineage>
        <taxon>Eukaryota</taxon>
        <taxon>Viridiplantae</taxon>
        <taxon>Streptophyta</taxon>
        <taxon>Embryophyta</taxon>
        <taxon>Tracheophyta</taxon>
        <taxon>Spermatophyta</taxon>
        <taxon>Magnoliopsida</taxon>
        <taxon>eudicotyledons</taxon>
        <taxon>Gunneridae</taxon>
        <taxon>Pentapetalae</taxon>
        <taxon>rosids</taxon>
        <taxon>fabids</taxon>
        <taxon>Fabales</taxon>
        <taxon>Fabaceae</taxon>
        <taxon>Papilionoideae</taxon>
        <taxon>50 kb inversion clade</taxon>
        <taxon>NPAAA clade</taxon>
        <taxon>indigoferoid/millettioid clade</taxon>
        <taxon>Phaseoleae</taxon>
        <taxon>Phaseolus</taxon>
    </lineage>
</organism>